<name>A0ABQ7SBM1_9ACAR</name>
<dbReference type="InterPro" id="IPR011598">
    <property type="entry name" value="bHLH_dom"/>
</dbReference>
<dbReference type="Pfam" id="PF00010">
    <property type="entry name" value="HLH"/>
    <property type="match status" value="1"/>
</dbReference>
<dbReference type="InterPro" id="IPR036638">
    <property type="entry name" value="HLH_DNA-bd_sf"/>
</dbReference>
<feature type="compositionally biased region" description="Low complexity" evidence="1">
    <location>
        <begin position="246"/>
        <end position="260"/>
    </location>
</feature>
<dbReference type="Proteomes" id="UP000825002">
    <property type="component" value="Unassembled WGS sequence"/>
</dbReference>
<comment type="caution">
    <text evidence="3">The sequence shown here is derived from an EMBL/GenBank/DDBJ whole genome shotgun (WGS) entry which is preliminary data.</text>
</comment>
<dbReference type="PANTHER" id="PTHR23349">
    <property type="entry name" value="BASIC HELIX-LOOP-HELIX TRANSCRIPTION FACTOR, TWIST"/>
    <property type="match status" value="1"/>
</dbReference>
<dbReference type="PROSITE" id="PS50888">
    <property type="entry name" value="BHLH"/>
    <property type="match status" value="1"/>
</dbReference>
<evidence type="ECO:0000259" key="2">
    <source>
        <dbReference type="PROSITE" id="PS50888"/>
    </source>
</evidence>
<feature type="compositionally biased region" description="Basic and acidic residues" evidence="1">
    <location>
        <begin position="271"/>
        <end position="281"/>
    </location>
</feature>
<proteinExistence type="predicted"/>
<protein>
    <submittedName>
        <fullName evidence="3">Helix-loop-helix protein 13</fullName>
    </submittedName>
</protein>
<feature type="domain" description="BHLH" evidence="2">
    <location>
        <begin position="118"/>
        <end position="170"/>
    </location>
</feature>
<evidence type="ECO:0000256" key="1">
    <source>
        <dbReference type="SAM" id="MobiDB-lite"/>
    </source>
</evidence>
<dbReference type="InterPro" id="IPR050283">
    <property type="entry name" value="E-box_TF_Regulators"/>
</dbReference>
<evidence type="ECO:0000313" key="3">
    <source>
        <dbReference type="EMBL" id="KAG9510803.1"/>
    </source>
</evidence>
<feature type="region of interest" description="Disordered" evidence="1">
    <location>
        <begin position="27"/>
        <end position="81"/>
    </location>
</feature>
<keyword evidence="4" id="KW-1185">Reference proteome</keyword>
<feature type="compositionally biased region" description="Polar residues" evidence="1">
    <location>
        <begin position="27"/>
        <end position="53"/>
    </location>
</feature>
<reference evidence="3 4" key="1">
    <citation type="submission" date="2020-10" db="EMBL/GenBank/DDBJ databases">
        <authorList>
            <person name="Klimov P.B."/>
            <person name="Dyachkov S.M."/>
            <person name="Chetverikov P.E."/>
        </authorList>
    </citation>
    <scope>NUCLEOTIDE SEQUENCE [LARGE SCALE GENOMIC DNA]</scope>
    <source>
        <strain evidence="3">BMOC 18-1129-001#AD2665</strain>
        <tissue evidence="3">Entire mites</tissue>
    </source>
</reference>
<dbReference type="PANTHER" id="PTHR23349:SF97">
    <property type="entry name" value="BHLH DOMAIN-CONTAINING PROTEIN"/>
    <property type="match status" value="1"/>
</dbReference>
<feature type="region of interest" description="Disordered" evidence="1">
    <location>
        <begin position="300"/>
        <end position="323"/>
    </location>
</feature>
<organism evidence="3 4">
    <name type="scientific">Fragariocoptes setiger</name>
    <dbReference type="NCBI Taxonomy" id="1670756"/>
    <lineage>
        <taxon>Eukaryota</taxon>
        <taxon>Metazoa</taxon>
        <taxon>Ecdysozoa</taxon>
        <taxon>Arthropoda</taxon>
        <taxon>Chelicerata</taxon>
        <taxon>Arachnida</taxon>
        <taxon>Acari</taxon>
        <taxon>Acariformes</taxon>
        <taxon>Trombidiformes</taxon>
        <taxon>Prostigmata</taxon>
        <taxon>Eupodina</taxon>
        <taxon>Eriophyoidea</taxon>
        <taxon>Phytoptidae</taxon>
        <taxon>Fragariocoptes</taxon>
    </lineage>
</organism>
<dbReference type="SUPFAM" id="SSF47459">
    <property type="entry name" value="HLH, helix-loop-helix DNA-binding domain"/>
    <property type="match status" value="1"/>
</dbReference>
<accession>A0ABQ7SBM1</accession>
<gene>
    <name evidence="3" type="primary">hlh-13</name>
    <name evidence="3" type="ORF">GZH46_00639</name>
</gene>
<sequence length="624" mass="68477">MGDLSDFKEHELIANNQAMVNRDTTEYHSYNHNHSPNQRQTQSNARCPQQENGNGSGRKRKQATQSTMNEHSEHSNNSSDRLSNHELAAHELNSNTNNDYIVNEFGELCSPGGGPYKVQRFAANVRERKRMLSINSAFEQLRMHVPTFPFEKRLSKIDTLRLAIAYISLLKEILAADLDPISYIEKCLTGEIHGGNSDDWNTSDLTARLSWINWQNLGIDPSFKRNFSCNRARSDTATSKSGYLAHNDSNNNIINDNQNHSYHHHHHYRSMTRDNSRDDQKAYQLQSTTITTTALVSLDEHHKVQQQQQQPSSSPTSSLSLLHDEPSSHLTLTNLTNSGDSLDAQMRSNAANDWQMISANTISTSKPTAATNIISTTGIISTTAPIYHHTWSPVTQFAETDSIGHSSNNEHLYNTKRHNAITTTAPISLASSQSTNNNAVVSMATSTIPMSANQDSRLEFVRSFAMPIDTTPTTPATIQDGPLLTTTNGNAICLTSEQCVGHTSNSSSTQLLTPLGAGSVTASYDSSTWCTCTCAPTIAAPIVAPQASATSGDGVAQHVAHLQHVVTDENDTSILWTAPANQQQQQQGTWQPPQQVSTQQISNNNNDTFVIDPGALAPKSMTTL</sequence>
<dbReference type="EMBL" id="JAIFTH010000073">
    <property type="protein sequence ID" value="KAG9510803.1"/>
    <property type="molecule type" value="Genomic_DNA"/>
</dbReference>
<evidence type="ECO:0000313" key="4">
    <source>
        <dbReference type="Proteomes" id="UP000825002"/>
    </source>
</evidence>
<dbReference type="SMART" id="SM00353">
    <property type="entry name" value="HLH"/>
    <property type="match status" value="1"/>
</dbReference>
<feature type="compositionally biased region" description="Low complexity" evidence="1">
    <location>
        <begin position="305"/>
        <end position="321"/>
    </location>
</feature>
<dbReference type="Gene3D" id="4.10.280.10">
    <property type="entry name" value="Helix-loop-helix DNA-binding domain"/>
    <property type="match status" value="1"/>
</dbReference>
<feature type="region of interest" description="Disordered" evidence="1">
    <location>
        <begin position="238"/>
        <end position="284"/>
    </location>
</feature>
<feature type="compositionally biased region" description="Basic residues" evidence="1">
    <location>
        <begin position="261"/>
        <end position="270"/>
    </location>
</feature>
<dbReference type="CDD" id="cd11416">
    <property type="entry name" value="bHLH_TS_ceHLH13_like"/>
    <property type="match status" value="1"/>
</dbReference>